<keyword evidence="4" id="KW-1185">Reference proteome</keyword>
<evidence type="ECO:0008006" key="5">
    <source>
        <dbReference type="Google" id="ProtNLM"/>
    </source>
</evidence>
<dbReference type="EMBL" id="MCGE01000054">
    <property type="protein sequence ID" value="ORZ02089.1"/>
    <property type="molecule type" value="Genomic_DNA"/>
</dbReference>
<organism evidence="3 4">
    <name type="scientific">Absidia repens</name>
    <dbReference type="NCBI Taxonomy" id="90262"/>
    <lineage>
        <taxon>Eukaryota</taxon>
        <taxon>Fungi</taxon>
        <taxon>Fungi incertae sedis</taxon>
        <taxon>Mucoromycota</taxon>
        <taxon>Mucoromycotina</taxon>
        <taxon>Mucoromycetes</taxon>
        <taxon>Mucorales</taxon>
        <taxon>Cunninghamellaceae</taxon>
        <taxon>Absidia</taxon>
    </lineage>
</organism>
<keyword evidence="1" id="KW-0472">Membrane</keyword>
<protein>
    <recommendedName>
        <fullName evidence="5">Transmembrane protein</fullName>
    </recommendedName>
</protein>
<evidence type="ECO:0000313" key="3">
    <source>
        <dbReference type="EMBL" id="ORZ02089.1"/>
    </source>
</evidence>
<evidence type="ECO:0000256" key="2">
    <source>
        <dbReference type="SAM" id="SignalP"/>
    </source>
</evidence>
<keyword evidence="1" id="KW-0812">Transmembrane</keyword>
<sequence length="141" mass="15736">MGDLLWLLVVVLPFDKSGNDTKFDTEGGGGGTDGKVYVSIGDSSIVGGGYNGFLDRSFNRRFEGSDNWYCSVCQFSIQIEKLQVDHPFVFFIYFVNFVANLHVRVKMPTNRFHSHGPTMTHKIIALTIVVVAVHIIGYSQK</sequence>
<comment type="caution">
    <text evidence="3">The sequence shown here is derived from an EMBL/GenBank/DDBJ whole genome shotgun (WGS) entry which is preliminary data.</text>
</comment>
<proteinExistence type="predicted"/>
<feature type="transmembrane region" description="Helical" evidence="1">
    <location>
        <begin position="123"/>
        <end position="140"/>
    </location>
</feature>
<gene>
    <name evidence="3" type="ORF">BCR42DRAFT_398823</name>
</gene>
<accession>A0A1X2HR91</accession>
<dbReference type="AlphaFoldDB" id="A0A1X2HR91"/>
<evidence type="ECO:0000313" key="4">
    <source>
        <dbReference type="Proteomes" id="UP000193560"/>
    </source>
</evidence>
<feature type="signal peptide" evidence="2">
    <location>
        <begin position="1"/>
        <end position="18"/>
    </location>
</feature>
<reference evidence="3 4" key="1">
    <citation type="submission" date="2016-07" db="EMBL/GenBank/DDBJ databases">
        <title>Pervasive Adenine N6-methylation of Active Genes in Fungi.</title>
        <authorList>
            <consortium name="DOE Joint Genome Institute"/>
            <person name="Mondo S.J."/>
            <person name="Dannebaum R.O."/>
            <person name="Kuo R.C."/>
            <person name="Labutti K."/>
            <person name="Haridas S."/>
            <person name="Kuo A."/>
            <person name="Salamov A."/>
            <person name="Ahrendt S.R."/>
            <person name="Lipzen A."/>
            <person name="Sullivan W."/>
            <person name="Andreopoulos W.B."/>
            <person name="Clum A."/>
            <person name="Lindquist E."/>
            <person name="Daum C."/>
            <person name="Ramamoorthy G.K."/>
            <person name="Gryganskyi A."/>
            <person name="Culley D."/>
            <person name="Magnuson J.K."/>
            <person name="James T.Y."/>
            <person name="O'Malley M.A."/>
            <person name="Stajich J.E."/>
            <person name="Spatafora J.W."/>
            <person name="Visel A."/>
            <person name="Grigoriev I.V."/>
        </authorList>
    </citation>
    <scope>NUCLEOTIDE SEQUENCE [LARGE SCALE GENOMIC DNA]</scope>
    <source>
        <strain evidence="3 4">NRRL 1336</strain>
    </source>
</reference>
<keyword evidence="2" id="KW-0732">Signal</keyword>
<feature type="chain" id="PRO_5012755692" description="Transmembrane protein" evidence="2">
    <location>
        <begin position="19"/>
        <end position="141"/>
    </location>
</feature>
<dbReference type="Proteomes" id="UP000193560">
    <property type="component" value="Unassembled WGS sequence"/>
</dbReference>
<name>A0A1X2HR91_9FUNG</name>
<feature type="transmembrane region" description="Helical" evidence="1">
    <location>
        <begin position="86"/>
        <end position="103"/>
    </location>
</feature>
<evidence type="ECO:0000256" key="1">
    <source>
        <dbReference type="SAM" id="Phobius"/>
    </source>
</evidence>
<keyword evidence="1" id="KW-1133">Transmembrane helix</keyword>